<evidence type="ECO:0000313" key="3">
    <source>
        <dbReference type="Proteomes" id="UP001054837"/>
    </source>
</evidence>
<evidence type="ECO:0000256" key="1">
    <source>
        <dbReference type="SAM" id="Phobius"/>
    </source>
</evidence>
<protein>
    <submittedName>
        <fullName evidence="2">Uncharacterized protein</fullName>
    </submittedName>
</protein>
<gene>
    <name evidence="2" type="ORF">CDAR_531181</name>
</gene>
<sequence>MLEPFRAHVILVASSTPTPDKIEKDASQNEIRSKSCIQWTKIKQFFLQCCEDYAIQENDQEEAQPSNSRIAAVSECCVPGFFLISAFVCFVLFTQLELSSVAATAILITGIFLVLLTIVLSVFFYRRRKATRNAAA</sequence>
<name>A0AAV4TZ80_9ARAC</name>
<keyword evidence="3" id="KW-1185">Reference proteome</keyword>
<dbReference type="AlphaFoldDB" id="A0AAV4TZ80"/>
<reference evidence="2 3" key="1">
    <citation type="submission" date="2021-06" db="EMBL/GenBank/DDBJ databases">
        <title>Caerostris darwini draft genome.</title>
        <authorList>
            <person name="Kono N."/>
            <person name="Arakawa K."/>
        </authorList>
    </citation>
    <scope>NUCLEOTIDE SEQUENCE [LARGE SCALE GENOMIC DNA]</scope>
</reference>
<proteinExistence type="predicted"/>
<keyword evidence="1" id="KW-0472">Membrane</keyword>
<dbReference type="Proteomes" id="UP001054837">
    <property type="component" value="Unassembled WGS sequence"/>
</dbReference>
<comment type="caution">
    <text evidence="2">The sequence shown here is derived from an EMBL/GenBank/DDBJ whole genome shotgun (WGS) entry which is preliminary data.</text>
</comment>
<evidence type="ECO:0000313" key="2">
    <source>
        <dbReference type="EMBL" id="GIY50769.1"/>
    </source>
</evidence>
<accession>A0AAV4TZ80</accession>
<organism evidence="2 3">
    <name type="scientific">Caerostris darwini</name>
    <dbReference type="NCBI Taxonomy" id="1538125"/>
    <lineage>
        <taxon>Eukaryota</taxon>
        <taxon>Metazoa</taxon>
        <taxon>Ecdysozoa</taxon>
        <taxon>Arthropoda</taxon>
        <taxon>Chelicerata</taxon>
        <taxon>Arachnida</taxon>
        <taxon>Araneae</taxon>
        <taxon>Araneomorphae</taxon>
        <taxon>Entelegynae</taxon>
        <taxon>Araneoidea</taxon>
        <taxon>Araneidae</taxon>
        <taxon>Caerostris</taxon>
    </lineage>
</organism>
<feature type="transmembrane region" description="Helical" evidence="1">
    <location>
        <begin position="102"/>
        <end position="125"/>
    </location>
</feature>
<keyword evidence="1" id="KW-0812">Transmembrane</keyword>
<feature type="transmembrane region" description="Helical" evidence="1">
    <location>
        <begin position="76"/>
        <end position="96"/>
    </location>
</feature>
<dbReference type="EMBL" id="BPLQ01010444">
    <property type="protein sequence ID" value="GIY50769.1"/>
    <property type="molecule type" value="Genomic_DNA"/>
</dbReference>
<keyword evidence="1" id="KW-1133">Transmembrane helix</keyword>